<evidence type="ECO:0000256" key="5">
    <source>
        <dbReference type="ARBA" id="ARBA00022741"/>
    </source>
</evidence>
<dbReference type="PANTHER" id="PTHR43065">
    <property type="entry name" value="SENSOR HISTIDINE KINASE"/>
    <property type="match status" value="1"/>
</dbReference>
<evidence type="ECO:0000256" key="1">
    <source>
        <dbReference type="ARBA" id="ARBA00000085"/>
    </source>
</evidence>
<keyword evidence="3" id="KW-0597">Phosphoprotein</keyword>
<dbReference type="SUPFAM" id="SSF55785">
    <property type="entry name" value="PYP-like sensor domain (PAS domain)"/>
    <property type="match status" value="1"/>
</dbReference>
<evidence type="ECO:0000256" key="2">
    <source>
        <dbReference type="ARBA" id="ARBA00012438"/>
    </source>
</evidence>
<dbReference type="InterPro" id="IPR000014">
    <property type="entry name" value="PAS"/>
</dbReference>
<dbReference type="SMART" id="SM00388">
    <property type="entry name" value="HisKA"/>
    <property type="match status" value="1"/>
</dbReference>
<dbReference type="RefSeq" id="WP_014265619.1">
    <property type="nucleotide sequence ID" value="NC_016631.1"/>
</dbReference>
<dbReference type="SUPFAM" id="SSF47384">
    <property type="entry name" value="Homodimeric domain of signal transducing histidine kinase"/>
    <property type="match status" value="1"/>
</dbReference>
<dbReference type="Gene3D" id="3.30.450.20">
    <property type="entry name" value="PAS domain"/>
    <property type="match status" value="1"/>
</dbReference>
<dbReference type="OrthoDB" id="9784397at2"/>
<organism evidence="13 14">
    <name type="scientific">Granulicella mallensis (strain ATCC BAA-1857 / DSM 23137 / MP5ACTX8)</name>
    <dbReference type="NCBI Taxonomy" id="682795"/>
    <lineage>
        <taxon>Bacteria</taxon>
        <taxon>Pseudomonadati</taxon>
        <taxon>Acidobacteriota</taxon>
        <taxon>Terriglobia</taxon>
        <taxon>Terriglobales</taxon>
        <taxon>Acidobacteriaceae</taxon>
        <taxon>Granulicella</taxon>
    </lineage>
</organism>
<evidence type="ECO:0000256" key="9">
    <source>
        <dbReference type="SAM" id="MobiDB-lite"/>
    </source>
</evidence>
<keyword evidence="14" id="KW-1185">Reference proteome</keyword>
<dbReference type="PRINTS" id="PR00344">
    <property type="entry name" value="BCTRLSENSOR"/>
</dbReference>
<evidence type="ECO:0000256" key="7">
    <source>
        <dbReference type="ARBA" id="ARBA00022840"/>
    </source>
</evidence>
<evidence type="ECO:0000313" key="14">
    <source>
        <dbReference type="Proteomes" id="UP000007113"/>
    </source>
</evidence>
<feature type="transmembrane region" description="Helical" evidence="10">
    <location>
        <begin position="348"/>
        <end position="366"/>
    </location>
</feature>
<protein>
    <recommendedName>
        <fullName evidence="2">histidine kinase</fullName>
        <ecNumber evidence="2">2.7.13.3</ecNumber>
    </recommendedName>
</protein>
<dbReference type="InterPro" id="IPR035965">
    <property type="entry name" value="PAS-like_dom_sf"/>
</dbReference>
<dbReference type="InterPro" id="IPR003594">
    <property type="entry name" value="HATPase_dom"/>
</dbReference>
<keyword evidence="10" id="KW-1133">Transmembrane helix</keyword>
<dbReference type="Pfam" id="PF00989">
    <property type="entry name" value="PAS"/>
    <property type="match status" value="1"/>
</dbReference>
<dbReference type="GO" id="GO:0005524">
    <property type="term" value="F:ATP binding"/>
    <property type="evidence" value="ECO:0007669"/>
    <property type="project" value="UniProtKB-KW"/>
</dbReference>
<keyword evidence="6 13" id="KW-0418">Kinase</keyword>
<keyword evidence="5" id="KW-0547">Nucleotide-binding</keyword>
<evidence type="ECO:0000256" key="6">
    <source>
        <dbReference type="ARBA" id="ARBA00022777"/>
    </source>
</evidence>
<dbReference type="SMART" id="SM00091">
    <property type="entry name" value="PAS"/>
    <property type="match status" value="1"/>
</dbReference>
<feature type="transmembrane region" description="Helical" evidence="10">
    <location>
        <begin position="244"/>
        <end position="262"/>
    </location>
</feature>
<dbReference type="PROSITE" id="PS50109">
    <property type="entry name" value="HIS_KIN"/>
    <property type="match status" value="1"/>
</dbReference>
<dbReference type="Gene3D" id="1.10.287.130">
    <property type="match status" value="1"/>
</dbReference>
<evidence type="ECO:0000259" key="12">
    <source>
        <dbReference type="PROSITE" id="PS50113"/>
    </source>
</evidence>
<feature type="transmembrane region" description="Helical" evidence="10">
    <location>
        <begin position="378"/>
        <end position="398"/>
    </location>
</feature>
<dbReference type="InterPro" id="IPR004358">
    <property type="entry name" value="Sig_transdc_His_kin-like_C"/>
</dbReference>
<dbReference type="EMBL" id="CP003130">
    <property type="protein sequence ID" value="AEU36741.1"/>
    <property type="molecule type" value="Genomic_DNA"/>
</dbReference>
<dbReference type="SMART" id="SM00387">
    <property type="entry name" value="HATPase_c"/>
    <property type="match status" value="1"/>
</dbReference>
<keyword evidence="4" id="KW-0808">Transferase</keyword>
<dbReference type="CDD" id="cd00082">
    <property type="entry name" value="HisKA"/>
    <property type="match status" value="1"/>
</dbReference>
<dbReference type="Proteomes" id="UP000007113">
    <property type="component" value="Chromosome"/>
</dbReference>
<dbReference type="HOGENOM" id="CLU_303450_0_0_0"/>
<comment type="catalytic activity">
    <reaction evidence="1">
        <text>ATP + protein L-histidine = ADP + protein N-phospho-L-histidine.</text>
        <dbReference type="EC" id="2.7.13.3"/>
    </reaction>
</comment>
<dbReference type="InterPro" id="IPR013767">
    <property type="entry name" value="PAS_fold"/>
</dbReference>
<dbReference type="eggNOG" id="COG4191">
    <property type="taxonomic scope" value="Bacteria"/>
</dbReference>
<dbReference type="STRING" id="682795.AciX8_2424"/>
<dbReference type="eggNOG" id="COG2203">
    <property type="taxonomic scope" value="Bacteria"/>
</dbReference>
<sequence>MKTGSQTRLLAILLAVVTLAAFGLSIANLMQESSYAAPTDGVHWAETEGGLRAYIVPKDTPAYRAGIRTGDVLTAIRHGDVAFGGDVPMPLERPSERESVPMLKLSSFEREIERSGVWSHASYSLLRNTVSNGRPMVREIAAVVYLEPTDRTDHYVQRLIALVYLAIGLYVLLRRWTAPKSMHFYVFCLDSFILYAFHYSGVLDGLDQVILWANILAMAVQPALFLHFAVSFTGEGSRQKTWRFFYSLLYLPGAALLVLRFLSFHLWSSTGRLQHRLDQIDYAYLAAYYIIAALVFWIRYRREQQPLQRQQLKWLSRGTLMTVFPFTAFYVIPLLLDANVPGALTKVALLSIILLPLTFSWAIVRYRLMDVDLIFKRGVTYTLATAALVGLYFGVVGLTAKMASAMAADRLPPGLREWGLVAAIIAAALLFDPLKRAIQARVDRVFDQKRLDYRETLVEFGRELNAQTDLGALVGSIVERLPQTLLLTRVAVFLADDELPGQRTHFKLIASHGLSKAISDTSDRFDLGFLDFDRRDADNHIFFESPQAALRLPEPQRQTVATLDLNYYVPCRVARHEGGGLSTIAVLGLGRTGEGDFLSSEDVELLESLASYIGIAIQNAQLYRRLEQKIFDFERLRDFNENIVESINIGVFAVDLEDRIESWNAQMEVMYATPRAEALRRPLNEVFPAEFLQEFDRLRAEQGLCTLYKFRLPTPTGESRTANITIAPLLNRDFRAVGRIIIIDDITDSINMEKQLTQSEKLSSIGLLAAGVAHEVNTPLAVISSYTQMLGKQLRGDEANHARLQPVLEKITQQTFRASEIVNGLLNFARMGTVDFARVDVNAMLRDTALLLEHQLRSGRVAVEMHLDPQLPAISGNLGKLQQVAVNMMMNAKDALQDKGSGRIKISTSRTSDSVEILFEDDGPGMPPEVLRKIYDPFFTTKSNPKEGQRKGTGLGLAVTYGIVQEHGGTIEASSTVGEGTAFRLLFPAIENERPRPSDSSTAAGLEGKVVHV</sequence>
<keyword evidence="10" id="KW-0812">Transmembrane</keyword>
<dbReference type="InterPro" id="IPR036097">
    <property type="entry name" value="HisK_dim/P_sf"/>
</dbReference>
<dbReference type="InterPro" id="IPR000700">
    <property type="entry name" value="PAS-assoc_C"/>
</dbReference>
<dbReference type="EC" id="2.7.13.3" evidence="2"/>
<feature type="domain" description="Histidine kinase" evidence="11">
    <location>
        <begin position="771"/>
        <end position="991"/>
    </location>
</feature>
<evidence type="ECO:0000313" key="13">
    <source>
        <dbReference type="EMBL" id="AEU36741.1"/>
    </source>
</evidence>
<dbReference type="PROSITE" id="PS50113">
    <property type="entry name" value="PAC"/>
    <property type="match status" value="1"/>
</dbReference>
<feature type="region of interest" description="Disordered" evidence="9">
    <location>
        <begin position="992"/>
        <end position="1013"/>
    </location>
</feature>
<dbReference type="InterPro" id="IPR029016">
    <property type="entry name" value="GAF-like_dom_sf"/>
</dbReference>
<dbReference type="NCBIfam" id="TIGR00229">
    <property type="entry name" value="sensory_box"/>
    <property type="match status" value="1"/>
</dbReference>
<feature type="domain" description="PAC" evidence="12">
    <location>
        <begin position="706"/>
        <end position="758"/>
    </location>
</feature>
<dbReference type="Pfam" id="PF02518">
    <property type="entry name" value="HATPase_c"/>
    <property type="match status" value="1"/>
</dbReference>
<dbReference type="Gene3D" id="3.30.450.40">
    <property type="match status" value="1"/>
</dbReference>
<dbReference type="CDD" id="cd00130">
    <property type="entry name" value="PAS"/>
    <property type="match status" value="1"/>
</dbReference>
<dbReference type="InterPro" id="IPR005467">
    <property type="entry name" value="His_kinase_dom"/>
</dbReference>
<reference evidence="13 14" key="1">
    <citation type="submission" date="2011-11" db="EMBL/GenBank/DDBJ databases">
        <title>Complete sequence of Granulicella mallensis MP5ACTX8.</title>
        <authorList>
            <consortium name="US DOE Joint Genome Institute"/>
            <person name="Lucas S."/>
            <person name="Copeland A."/>
            <person name="Lapidus A."/>
            <person name="Cheng J.-F."/>
            <person name="Goodwin L."/>
            <person name="Pitluck S."/>
            <person name="Peters L."/>
            <person name="Lu M."/>
            <person name="Detter J.C."/>
            <person name="Han C."/>
            <person name="Tapia R."/>
            <person name="Land M."/>
            <person name="Hauser L."/>
            <person name="Kyrpides N."/>
            <person name="Ivanova N."/>
            <person name="Mikhailova N."/>
            <person name="Pagani I."/>
            <person name="Rawat S."/>
            <person name="Mannisto M."/>
            <person name="Haggblom M."/>
            <person name="Woyke T."/>
        </authorList>
    </citation>
    <scope>NUCLEOTIDE SEQUENCE [LARGE SCALE GENOMIC DNA]</scope>
    <source>
        <strain evidence="14">ATCC BAA-1857 / DSM 23137 / MP5ACTX8</strain>
    </source>
</reference>
<dbReference type="AlphaFoldDB" id="G8NY67"/>
<dbReference type="Gene3D" id="3.30.565.10">
    <property type="entry name" value="Histidine kinase-like ATPase, C-terminal domain"/>
    <property type="match status" value="1"/>
</dbReference>
<gene>
    <name evidence="13" type="ordered locus">AciX8_2424</name>
</gene>
<evidence type="ECO:0000256" key="8">
    <source>
        <dbReference type="ARBA" id="ARBA00023012"/>
    </source>
</evidence>
<dbReference type="SUPFAM" id="SSF55781">
    <property type="entry name" value="GAF domain-like"/>
    <property type="match status" value="1"/>
</dbReference>
<keyword evidence="8" id="KW-0902">Two-component regulatory system</keyword>
<name>G8NY67_GRAMM</name>
<dbReference type="PANTHER" id="PTHR43065:SF10">
    <property type="entry name" value="PEROXIDE STRESS-ACTIVATED HISTIDINE KINASE MAK3"/>
    <property type="match status" value="1"/>
</dbReference>
<evidence type="ECO:0000256" key="4">
    <source>
        <dbReference type="ARBA" id="ARBA00022679"/>
    </source>
</evidence>
<feature type="transmembrane region" description="Helical" evidence="10">
    <location>
        <begin position="318"/>
        <end position="336"/>
    </location>
</feature>
<evidence type="ECO:0000256" key="10">
    <source>
        <dbReference type="SAM" id="Phobius"/>
    </source>
</evidence>
<dbReference type="InterPro" id="IPR036890">
    <property type="entry name" value="HATPase_C_sf"/>
</dbReference>
<dbReference type="GO" id="GO:0006355">
    <property type="term" value="P:regulation of DNA-templated transcription"/>
    <property type="evidence" value="ECO:0007669"/>
    <property type="project" value="InterPro"/>
</dbReference>
<dbReference type="SUPFAM" id="SSF55874">
    <property type="entry name" value="ATPase domain of HSP90 chaperone/DNA topoisomerase II/histidine kinase"/>
    <property type="match status" value="1"/>
</dbReference>
<dbReference type="GO" id="GO:0000155">
    <property type="term" value="F:phosphorelay sensor kinase activity"/>
    <property type="evidence" value="ECO:0007669"/>
    <property type="project" value="InterPro"/>
</dbReference>
<keyword evidence="7" id="KW-0067">ATP-binding</keyword>
<feature type="transmembrane region" description="Helical" evidence="10">
    <location>
        <begin position="184"/>
        <end position="203"/>
    </location>
</feature>
<feature type="transmembrane region" description="Helical" evidence="10">
    <location>
        <begin position="282"/>
        <end position="298"/>
    </location>
</feature>
<evidence type="ECO:0000256" key="3">
    <source>
        <dbReference type="ARBA" id="ARBA00022553"/>
    </source>
</evidence>
<dbReference type="Pfam" id="PF00512">
    <property type="entry name" value="HisKA"/>
    <property type="match status" value="1"/>
</dbReference>
<dbReference type="InterPro" id="IPR003661">
    <property type="entry name" value="HisK_dim/P_dom"/>
</dbReference>
<keyword evidence="10" id="KW-0472">Membrane</keyword>
<dbReference type="KEGG" id="gma:AciX8_2424"/>
<feature type="transmembrane region" description="Helical" evidence="10">
    <location>
        <begin position="155"/>
        <end position="172"/>
    </location>
</feature>
<dbReference type="InterPro" id="IPR003018">
    <property type="entry name" value="GAF"/>
</dbReference>
<dbReference type="SMART" id="SM00065">
    <property type="entry name" value="GAF"/>
    <property type="match status" value="1"/>
</dbReference>
<proteinExistence type="predicted"/>
<feature type="transmembrane region" description="Helical" evidence="10">
    <location>
        <begin position="209"/>
        <end position="232"/>
    </location>
</feature>
<evidence type="ECO:0000259" key="11">
    <source>
        <dbReference type="PROSITE" id="PS50109"/>
    </source>
</evidence>
<accession>G8NY67</accession>